<dbReference type="GO" id="GO:0004719">
    <property type="term" value="F:protein-L-isoaspartate (D-aspartate) O-methyltransferase activity"/>
    <property type="evidence" value="ECO:0007669"/>
    <property type="project" value="InterPro"/>
</dbReference>
<evidence type="ECO:0000313" key="4">
    <source>
        <dbReference type="EMBL" id="RDZ26192.1"/>
    </source>
</evidence>
<dbReference type="PANTHER" id="PTHR11579">
    <property type="entry name" value="PROTEIN-L-ISOASPARTATE O-METHYLTRANSFERASE"/>
    <property type="match status" value="1"/>
</dbReference>
<comment type="similarity">
    <text evidence="1">Belongs to the methyltransferase superfamily. L-isoaspartyl/D-aspartyl protein methyltransferase family.</text>
</comment>
<keyword evidence="4" id="KW-0489">Methyltransferase</keyword>
<dbReference type="Gene3D" id="3.40.50.150">
    <property type="entry name" value="Vaccinia Virus protein VP39"/>
    <property type="match status" value="1"/>
</dbReference>
<dbReference type="GO" id="GO:0032259">
    <property type="term" value="P:methylation"/>
    <property type="evidence" value="ECO:0007669"/>
    <property type="project" value="UniProtKB-KW"/>
</dbReference>
<dbReference type="Pfam" id="PF01135">
    <property type="entry name" value="PCMT"/>
    <property type="match status" value="1"/>
</dbReference>
<dbReference type="InterPro" id="IPR029063">
    <property type="entry name" value="SAM-dependent_MTases_sf"/>
</dbReference>
<dbReference type="RefSeq" id="WP_115861438.1">
    <property type="nucleotide sequence ID" value="NZ_QTSU01000004.1"/>
</dbReference>
<sequence>MTTIDYAKARELMVEQQVRPWDVLDPRVLDVLAALPREAFMPAAHRSLAYADLALPLGHGEFTLKPVLEGRSLHSLALEPTDDVLEIGTGSGYLTACLGRLTREVTSLEIHPELAQAARARLSEQSVDNAQVLVADALTWRNERRYSAICVTGAVAEIPAHFYDWLQPGGRMFVVHGRSPAMEAVLVRNEVNARRIQSLFETDLPYLVGAAPVPVFEF</sequence>
<evidence type="ECO:0000256" key="2">
    <source>
        <dbReference type="ARBA" id="ARBA00013346"/>
    </source>
</evidence>
<name>A0A371JX14_9GAMM</name>
<comment type="caution">
    <text evidence="4">The sequence shown here is derived from an EMBL/GenBank/DDBJ whole genome shotgun (WGS) entry which is preliminary data.</text>
</comment>
<protein>
    <recommendedName>
        <fullName evidence="2">Protein-L-isoaspartate O-methyltransferase</fullName>
    </recommendedName>
    <alternativeName>
        <fullName evidence="3">Protein L-isoaspartyl methyltransferase</fullName>
    </alternativeName>
</protein>
<dbReference type="OrthoDB" id="9810066at2"/>
<gene>
    <name evidence="4" type="ORF">DX914_18130</name>
</gene>
<reference evidence="4 5" key="1">
    <citation type="submission" date="2018-08" db="EMBL/GenBank/DDBJ databases">
        <title>Lysobacter sp. zong2l5, whole genome shotgun sequence.</title>
        <authorList>
            <person name="Zhang X."/>
            <person name="Feng G."/>
            <person name="Zhu H."/>
        </authorList>
    </citation>
    <scope>NUCLEOTIDE SEQUENCE [LARGE SCALE GENOMIC DNA]</scope>
    <source>
        <strain evidence="5">zong2l5</strain>
    </source>
</reference>
<dbReference type="InterPro" id="IPR000682">
    <property type="entry name" value="PCMT"/>
</dbReference>
<organism evidence="4 5">
    <name type="scientific">Lysobacter silvisoli</name>
    <dbReference type="NCBI Taxonomy" id="2293254"/>
    <lineage>
        <taxon>Bacteria</taxon>
        <taxon>Pseudomonadati</taxon>
        <taxon>Pseudomonadota</taxon>
        <taxon>Gammaproteobacteria</taxon>
        <taxon>Lysobacterales</taxon>
        <taxon>Lysobacteraceae</taxon>
        <taxon>Lysobacter</taxon>
    </lineage>
</organism>
<dbReference type="Proteomes" id="UP000264492">
    <property type="component" value="Unassembled WGS sequence"/>
</dbReference>
<keyword evidence="4" id="KW-0808">Transferase</keyword>
<dbReference type="SUPFAM" id="SSF53335">
    <property type="entry name" value="S-adenosyl-L-methionine-dependent methyltransferases"/>
    <property type="match status" value="1"/>
</dbReference>
<dbReference type="PANTHER" id="PTHR11579:SF18">
    <property type="entry name" value="PROTEIN-L-ISOASPARTATE O-METHYLTRANSFERASE"/>
    <property type="match status" value="1"/>
</dbReference>
<evidence type="ECO:0000256" key="1">
    <source>
        <dbReference type="ARBA" id="ARBA00005369"/>
    </source>
</evidence>
<dbReference type="AlphaFoldDB" id="A0A371JX14"/>
<evidence type="ECO:0000313" key="5">
    <source>
        <dbReference type="Proteomes" id="UP000264492"/>
    </source>
</evidence>
<dbReference type="CDD" id="cd02440">
    <property type="entry name" value="AdoMet_MTases"/>
    <property type="match status" value="1"/>
</dbReference>
<accession>A0A371JX14</accession>
<dbReference type="EMBL" id="QTSU01000004">
    <property type="protein sequence ID" value="RDZ26192.1"/>
    <property type="molecule type" value="Genomic_DNA"/>
</dbReference>
<dbReference type="GO" id="GO:0005737">
    <property type="term" value="C:cytoplasm"/>
    <property type="evidence" value="ECO:0007669"/>
    <property type="project" value="TreeGrafter"/>
</dbReference>
<keyword evidence="5" id="KW-1185">Reference proteome</keyword>
<evidence type="ECO:0000256" key="3">
    <source>
        <dbReference type="ARBA" id="ARBA00030757"/>
    </source>
</evidence>
<proteinExistence type="inferred from homology"/>